<protein>
    <submittedName>
        <fullName evidence="11">Putative transient receptor potential ion channel protein</fullName>
    </submittedName>
</protein>
<dbReference type="PANTHER" id="PTHR31145:SF5">
    <property type="entry name" value="DUF907 DOMAIN PROTEIN (AFU_ORTHOLOGUE AFUA_2G06100)"/>
    <property type="match status" value="1"/>
</dbReference>
<feature type="transmembrane region" description="Helical" evidence="8">
    <location>
        <begin position="586"/>
        <end position="615"/>
    </location>
</feature>
<feature type="transmembrane region" description="Helical" evidence="8">
    <location>
        <begin position="437"/>
        <end position="461"/>
    </location>
</feature>
<keyword evidence="11" id="KW-0675">Receptor</keyword>
<feature type="compositionally biased region" description="Polar residues" evidence="7">
    <location>
        <begin position="695"/>
        <end position="710"/>
    </location>
</feature>
<feature type="signal peptide" evidence="9">
    <location>
        <begin position="1"/>
        <end position="22"/>
    </location>
</feature>
<feature type="domain" description="ML-like" evidence="10">
    <location>
        <begin position="24"/>
        <end position="165"/>
    </location>
</feature>
<keyword evidence="4 9" id="KW-0732">Signal</keyword>
<evidence type="ECO:0000256" key="8">
    <source>
        <dbReference type="SAM" id="Phobius"/>
    </source>
</evidence>
<dbReference type="PANTHER" id="PTHR31145">
    <property type="entry name" value="INTEGRAL MEMBRANE PROTEIN (AFU_ORTHOLOGUE AFUA_7G01610)"/>
    <property type="match status" value="1"/>
</dbReference>
<evidence type="ECO:0000256" key="5">
    <source>
        <dbReference type="ARBA" id="ARBA00022989"/>
    </source>
</evidence>
<feature type="compositionally biased region" description="Basic and acidic residues" evidence="7">
    <location>
        <begin position="670"/>
        <end position="681"/>
    </location>
</feature>
<organism evidence="11 12">
    <name type="scientific">Eutypa lata (strain UCR-EL1)</name>
    <name type="common">Grapevine dieback disease fungus</name>
    <name type="synonym">Eutypa armeniacae</name>
    <dbReference type="NCBI Taxonomy" id="1287681"/>
    <lineage>
        <taxon>Eukaryota</taxon>
        <taxon>Fungi</taxon>
        <taxon>Dikarya</taxon>
        <taxon>Ascomycota</taxon>
        <taxon>Pezizomycotina</taxon>
        <taxon>Sordariomycetes</taxon>
        <taxon>Xylariomycetidae</taxon>
        <taxon>Xylariales</taxon>
        <taxon>Diatrypaceae</taxon>
        <taxon>Eutypa</taxon>
    </lineage>
</organism>
<dbReference type="SMART" id="SM01320">
    <property type="entry name" value="TRP_N"/>
    <property type="match status" value="1"/>
</dbReference>
<feature type="transmembrane region" description="Helical" evidence="8">
    <location>
        <begin position="498"/>
        <end position="517"/>
    </location>
</feature>
<feature type="region of interest" description="Disordered" evidence="7">
    <location>
        <begin position="664"/>
        <end position="727"/>
    </location>
</feature>
<dbReference type="InterPro" id="IPR040241">
    <property type="entry name" value="TRP_Flc/Pkd2-like"/>
</dbReference>
<keyword evidence="12" id="KW-1185">Reference proteome</keyword>
<dbReference type="InterPro" id="IPR010308">
    <property type="entry name" value="TRP_C"/>
</dbReference>
<dbReference type="OrthoDB" id="2115177at2759"/>
<dbReference type="GO" id="GO:0009272">
    <property type="term" value="P:fungal-type cell wall biogenesis"/>
    <property type="evidence" value="ECO:0007669"/>
    <property type="project" value="TreeGrafter"/>
</dbReference>
<evidence type="ECO:0000256" key="4">
    <source>
        <dbReference type="ARBA" id="ARBA00022729"/>
    </source>
</evidence>
<evidence type="ECO:0000256" key="1">
    <source>
        <dbReference type="ARBA" id="ARBA00004141"/>
    </source>
</evidence>
<gene>
    <name evidence="11" type="ORF">UCREL1_1188</name>
</gene>
<evidence type="ECO:0000256" key="7">
    <source>
        <dbReference type="SAM" id="MobiDB-lite"/>
    </source>
</evidence>
<feature type="chain" id="PRO_5004085411" evidence="9">
    <location>
        <begin position="23"/>
        <end position="775"/>
    </location>
</feature>
<accession>M7T4G4</accession>
<sequence>MARWTIRRAAICATALLPSALGDQILNTGSFTNCDSDNTIKVEKVDISYNNDAKTVTFDLAGTSEQVQNVTATLVVNAYGQEVYSNSFNPCGTENYVEQLCPVPAGNFTARGSQDIPAQYANSIPSIAFQIPDIAAQATLQLKALDDGRDVGCVESQVTNGKTASIPAISYIVAGIAGAAFVATGASALGAAVSGASSTAGGGAGTISPSFSEMVGVFQGFAVNGMMSVNHPPVYRSFAKNFGFSTGLFPWRSMQVSIDGFREATGGNLTQDSVQFLEKTTLVFSDGSTAAPAGSSANSKRALAGFADLVRRQLETGVNETATEDAAAATGTQSSFQASVSGFEAYAEELAVPSANSFMTVLLITAIIIGVIIVGLLLVKVILEAWSLWGSFPQGLTGFRKHYWGSIARTITSLILLLYGIWALYSVYQFTHGDSWAAQTLAGVTLAVFSAVLAFFAWKIWSEVRKLKQREGDASGLYDDKATWTKYSLFYESYKRDYWWMFIPLIVYMFAKGTILASTDGNGLAQSIALMVVEGLMLGLLIWSKPFERKSSNVINITIQVVRVLSVVCILFFVEEFGVAETTQTVTGVVLISIQSALTGILALLIVWNAIIACVKMNPHRQRRKEMEKMQREGHDTLTPLDARNTLLMQERQRGEGGITTFSMASAVPDSKERFSRDNSPDRYLGATAPEPANPYSTRNLSVSHDNNGFQRPLTPQYDNDEGDRDNLISHAAPISQQPTLPGLGGGYGNAYGGGNGGGGGGYYNQGGGYTPYRG</sequence>
<feature type="transmembrane region" description="Helical" evidence="8">
    <location>
        <begin position="403"/>
        <end position="425"/>
    </location>
</feature>
<keyword evidence="6 8" id="KW-0472">Membrane</keyword>
<dbReference type="KEGG" id="ela:UCREL1_1188"/>
<evidence type="ECO:0000256" key="9">
    <source>
        <dbReference type="SAM" id="SignalP"/>
    </source>
</evidence>
<dbReference type="HOGENOM" id="CLU_013753_0_0_1"/>
<evidence type="ECO:0000256" key="6">
    <source>
        <dbReference type="ARBA" id="ARBA00023136"/>
    </source>
</evidence>
<keyword evidence="5 8" id="KW-1133">Transmembrane helix</keyword>
<dbReference type="AlphaFoldDB" id="M7T4G4"/>
<dbReference type="GO" id="GO:0055085">
    <property type="term" value="P:transmembrane transport"/>
    <property type="evidence" value="ECO:0007669"/>
    <property type="project" value="TreeGrafter"/>
</dbReference>
<comment type="subcellular location">
    <subcellularLocation>
        <location evidence="1">Membrane</location>
        <topology evidence="1">Multi-pass membrane protein</topology>
    </subcellularLocation>
</comment>
<feature type="region of interest" description="Disordered" evidence="7">
    <location>
        <begin position="753"/>
        <end position="775"/>
    </location>
</feature>
<evidence type="ECO:0000256" key="2">
    <source>
        <dbReference type="ARBA" id="ARBA00010642"/>
    </source>
</evidence>
<dbReference type="eggNOG" id="ENOG502QSVZ">
    <property type="taxonomic scope" value="Eukaryota"/>
</dbReference>
<keyword evidence="3 8" id="KW-0812">Transmembrane</keyword>
<name>M7T4G4_EUTLA</name>
<dbReference type="Proteomes" id="UP000012174">
    <property type="component" value="Unassembled WGS sequence"/>
</dbReference>
<evidence type="ECO:0000259" key="10">
    <source>
        <dbReference type="SMART" id="SM01320"/>
    </source>
</evidence>
<dbReference type="GO" id="GO:0016020">
    <property type="term" value="C:membrane"/>
    <property type="evidence" value="ECO:0007669"/>
    <property type="project" value="UniProtKB-SubCell"/>
</dbReference>
<dbReference type="InterPro" id="IPR032800">
    <property type="entry name" value="TRP_N"/>
</dbReference>
<evidence type="ECO:0000256" key="3">
    <source>
        <dbReference type="ARBA" id="ARBA00022692"/>
    </source>
</evidence>
<feature type="transmembrane region" description="Helical" evidence="8">
    <location>
        <begin position="554"/>
        <end position="574"/>
    </location>
</feature>
<proteinExistence type="inferred from homology"/>
<reference evidence="12" key="1">
    <citation type="journal article" date="2013" name="Genome Announc.">
        <title>Draft genome sequence of the grapevine dieback fungus Eutypa lata UCR-EL1.</title>
        <authorList>
            <person name="Blanco-Ulate B."/>
            <person name="Rolshausen P.E."/>
            <person name="Cantu D."/>
        </authorList>
    </citation>
    <scope>NUCLEOTIDE SEQUENCE [LARGE SCALE GENOMIC DNA]</scope>
    <source>
        <strain evidence="12">UCR-EL1</strain>
    </source>
</reference>
<feature type="transmembrane region" description="Helical" evidence="8">
    <location>
        <begin position="523"/>
        <end position="542"/>
    </location>
</feature>
<evidence type="ECO:0000313" key="11">
    <source>
        <dbReference type="EMBL" id="EMR71773.1"/>
    </source>
</evidence>
<dbReference type="Pfam" id="PF14558">
    <property type="entry name" value="TRP_N"/>
    <property type="match status" value="1"/>
</dbReference>
<evidence type="ECO:0000313" key="12">
    <source>
        <dbReference type="Proteomes" id="UP000012174"/>
    </source>
</evidence>
<dbReference type="EMBL" id="KB705585">
    <property type="protein sequence ID" value="EMR71773.1"/>
    <property type="molecule type" value="Genomic_DNA"/>
</dbReference>
<dbReference type="OMA" id="KSYWWIF"/>
<feature type="transmembrane region" description="Helical" evidence="8">
    <location>
        <begin position="358"/>
        <end position="383"/>
    </location>
</feature>
<comment type="similarity">
    <text evidence="2">Belongs to the transient receptor potential (TRP) ion channel family.</text>
</comment>
<dbReference type="Pfam" id="PF06011">
    <property type="entry name" value="TRP"/>
    <property type="match status" value="1"/>
</dbReference>